<gene>
    <name evidence="10" type="primary">nth</name>
    <name evidence="12" type="ORF">A2Z21_10195</name>
</gene>
<comment type="catalytic activity">
    <reaction evidence="10">
        <text>2'-deoxyribonucleotide-(2'-deoxyribose 5'-phosphate)-2'-deoxyribonucleotide-DNA = a 3'-end 2'-deoxyribonucleotide-(2,3-dehydro-2,3-deoxyribose 5'-phosphate)-DNA + a 5'-end 5'-phospho-2'-deoxyribonucleoside-DNA + H(+)</text>
        <dbReference type="Rhea" id="RHEA:66592"/>
        <dbReference type="Rhea" id="RHEA-COMP:13180"/>
        <dbReference type="Rhea" id="RHEA-COMP:16897"/>
        <dbReference type="Rhea" id="RHEA-COMP:17067"/>
        <dbReference type="ChEBI" id="CHEBI:15378"/>
        <dbReference type="ChEBI" id="CHEBI:136412"/>
        <dbReference type="ChEBI" id="CHEBI:157695"/>
        <dbReference type="ChEBI" id="CHEBI:167181"/>
        <dbReference type="EC" id="4.2.99.18"/>
    </reaction>
</comment>
<dbReference type="FunFam" id="1.10.340.30:FF:000001">
    <property type="entry name" value="Endonuclease III"/>
    <property type="match status" value="1"/>
</dbReference>
<keyword evidence="10" id="KW-0456">Lyase</keyword>
<dbReference type="SUPFAM" id="SSF48150">
    <property type="entry name" value="DNA-glycosylase"/>
    <property type="match status" value="1"/>
</dbReference>
<feature type="binding site" evidence="10">
    <location>
        <position position="202"/>
    </location>
    <ligand>
        <name>[4Fe-4S] cluster</name>
        <dbReference type="ChEBI" id="CHEBI:49883"/>
    </ligand>
</feature>
<sequence length="213" mass="24354">MIFLGERERAAKIIRKLKAKYPNTRYYLNFSSPLELLAATILSAQARDELVNSVTPKLFKKYKSAPDYANLPVSQLEKDIKRVNFFRNKAKAIQNACKMLIKQYGGKVPDTMEELIQLPGIGRKSANAILINAFNKVEGIVVDTHVIRLSLRLGFTRDYDPEKIERDLMKLIPKINWKPFPWLMKDHGRAICVPKRPKCPECVVNELCPKVGV</sequence>
<dbReference type="PANTHER" id="PTHR10359">
    <property type="entry name" value="A/G-SPECIFIC ADENINE GLYCOSYLASE/ENDONUCLEASE III"/>
    <property type="match status" value="1"/>
</dbReference>
<dbReference type="EC" id="4.2.99.18" evidence="10"/>
<keyword evidence="7 10" id="KW-0411">Iron-sulfur</keyword>
<dbReference type="GO" id="GO:0019104">
    <property type="term" value="F:DNA N-glycosylase activity"/>
    <property type="evidence" value="ECO:0007669"/>
    <property type="project" value="UniProtKB-UniRule"/>
</dbReference>
<keyword evidence="8 10" id="KW-0234">DNA repair</keyword>
<evidence type="ECO:0000256" key="4">
    <source>
        <dbReference type="ARBA" id="ARBA00022763"/>
    </source>
</evidence>
<dbReference type="SMART" id="SM00525">
    <property type="entry name" value="FES"/>
    <property type="match status" value="1"/>
</dbReference>
<evidence type="ECO:0000256" key="6">
    <source>
        <dbReference type="ARBA" id="ARBA00023004"/>
    </source>
</evidence>
<dbReference type="InterPro" id="IPR005759">
    <property type="entry name" value="Nth"/>
</dbReference>
<evidence type="ECO:0000256" key="2">
    <source>
        <dbReference type="ARBA" id="ARBA00022485"/>
    </source>
</evidence>
<dbReference type="GO" id="GO:0046872">
    <property type="term" value="F:metal ion binding"/>
    <property type="evidence" value="ECO:0007669"/>
    <property type="project" value="UniProtKB-KW"/>
</dbReference>
<dbReference type="Pfam" id="PF00633">
    <property type="entry name" value="HHH"/>
    <property type="match status" value="1"/>
</dbReference>
<evidence type="ECO:0000256" key="8">
    <source>
        <dbReference type="ARBA" id="ARBA00023204"/>
    </source>
</evidence>
<organism evidence="12 13">
    <name type="scientific">Fraserbacteria sp. (strain RBG_16_55_9)</name>
    <dbReference type="NCBI Taxonomy" id="1817864"/>
    <lineage>
        <taxon>Bacteria</taxon>
        <taxon>Candidatus Fraseribacteriota</taxon>
    </lineage>
</organism>
<feature type="binding site" evidence="10">
    <location>
        <position position="208"/>
    </location>
    <ligand>
        <name>[4Fe-4S] cluster</name>
        <dbReference type="ChEBI" id="CHEBI:49883"/>
    </ligand>
</feature>
<dbReference type="SMART" id="SM00478">
    <property type="entry name" value="ENDO3c"/>
    <property type="match status" value="1"/>
</dbReference>
<dbReference type="InterPro" id="IPR003265">
    <property type="entry name" value="HhH-GPD_domain"/>
</dbReference>
<evidence type="ECO:0000256" key="7">
    <source>
        <dbReference type="ARBA" id="ARBA00023014"/>
    </source>
</evidence>
<dbReference type="InterPro" id="IPR003651">
    <property type="entry name" value="Endonuclease3_FeS-loop_motif"/>
</dbReference>
<evidence type="ECO:0000256" key="1">
    <source>
        <dbReference type="ARBA" id="ARBA00008343"/>
    </source>
</evidence>
<keyword evidence="12" id="KW-0255">Endonuclease</keyword>
<reference evidence="12 13" key="1">
    <citation type="journal article" date="2016" name="Nat. Commun.">
        <title>Thousands of microbial genomes shed light on interconnected biogeochemical processes in an aquifer system.</title>
        <authorList>
            <person name="Anantharaman K."/>
            <person name="Brown C.T."/>
            <person name="Hug L.A."/>
            <person name="Sharon I."/>
            <person name="Castelle C.J."/>
            <person name="Probst A.J."/>
            <person name="Thomas B.C."/>
            <person name="Singh A."/>
            <person name="Wilkins M.J."/>
            <person name="Karaoz U."/>
            <person name="Brodie E.L."/>
            <person name="Williams K.H."/>
            <person name="Hubbard S.S."/>
            <person name="Banfield J.F."/>
        </authorList>
    </citation>
    <scope>NUCLEOTIDE SEQUENCE [LARGE SCALE GENOMIC DNA]</scope>
    <source>
        <strain evidence="13">RBG_16_55_9</strain>
    </source>
</reference>
<name>A0A1F5UNG1_FRAXR</name>
<dbReference type="HAMAP" id="MF_00942">
    <property type="entry name" value="Nth"/>
    <property type="match status" value="1"/>
</dbReference>
<dbReference type="InterPro" id="IPR000445">
    <property type="entry name" value="HhH_motif"/>
</dbReference>
<evidence type="ECO:0000313" key="12">
    <source>
        <dbReference type="EMBL" id="OGF52665.1"/>
    </source>
</evidence>
<dbReference type="InterPro" id="IPR011257">
    <property type="entry name" value="DNA_glycosylase"/>
</dbReference>
<accession>A0A1F5UNG1</accession>
<dbReference type="NCBIfam" id="TIGR01083">
    <property type="entry name" value="nth"/>
    <property type="match status" value="1"/>
</dbReference>
<dbReference type="Pfam" id="PF00730">
    <property type="entry name" value="HhH-GPD"/>
    <property type="match status" value="1"/>
</dbReference>
<keyword evidence="5 10" id="KW-0378">Hydrolase</keyword>
<dbReference type="CDD" id="cd00056">
    <property type="entry name" value="ENDO3c"/>
    <property type="match status" value="1"/>
</dbReference>
<keyword evidence="12" id="KW-0540">Nuclease</keyword>
<comment type="caution">
    <text evidence="12">The sequence shown here is derived from an EMBL/GenBank/DDBJ whole genome shotgun (WGS) entry which is preliminary data.</text>
</comment>
<feature type="binding site" evidence="10">
    <location>
        <position position="192"/>
    </location>
    <ligand>
        <name>[4Fe-4S] cluster</name>
        <dbReference type="ChEBI" id="CHEBI:49883"/>
    </ligand>
</feature>
<dbReference type="PIRSF" id="PIRSF001435">
    <property type="entry name" value="Nth"/>
    <property type="match status" value="1"/>
</dbReference>
<dbReference type="GO" id="GO:0003677">
    <property type="term" value="F:DNA binding"/>
    <property type="evidence" value="ECO:0007669"/>
    <property type="project" value="UniProtKB-UniRule"/>
</dbReference>
<dbReference type="InterPro" id="IPR023170">
    <property type="entry name" value="HhH_base_excis_C"/>
</dbReference>
<keyword evidence="9 10" id="KW-0326">Glycosidase</keyword>
<dbReference type="AlphaFoldDB" id="A0A1F5UNG1"/>
<comment type="cofactor">
    <cofactor evidence="10">
        <name>[4Fe-4S] cluster</name>
        <dbReference type="ChEBI" id="CHEBI:49883"/>
    </cofactor>
    <text evidence="10">Binds 1 [4Fe-4S] cluster.</text>
</comment>
<dbReference type="EMBL" id="MFGX01000132">
    <property type="protein sequence ID" value="OGF52665.1"/>
    <property type="molecule type" value="Genomic_DNA"/>
</dbReference>
<dbReference type="STRING" id="1817864.A2Z21_10195"/>
<dbReference type="Gene3D" id="1.10.340.30">
    <property type="entry name" value="Hypothetical protein, domain 2"/>
    <property type="match status" value="1"/>
</dbReference>
<evidence type="ECO:0000256" key="9">
    <source>
        <dbReference type="ARBA" id="ARBA00023295"/>
    </source>
</evidence>
<dbReference type="PROSITE" id="PS00764">
    <property type="entry name" value="ENDONUCLEASE_III_1"/>
    <property type="match status" value="1"/>
</dbReference>
<dbReference type="GO" id="GO:0140078">
    <property type="term" value="F:class I DNA-(apurinic or apyrimidinic site) endonuclease activity"/>
    <property type="evidence" value="ECO:0007669"/>
    <property type="project" value="UniProtKB-EC"/>
</dbReference>
<evidence type="ECO:0000256" key="3">
    <source>
        <dbReference type="ARBA" id="ARBA00022723"/>
    </source>
</evidence>
<keyword evidence="3 10" id="KW-0479">Metal-binding</keyword>
<evidence type="ECO:0000256" key="5">
    <source>
        <dbReference type="ARBA" id="ARBA00022801"/>
    </source>
</evidence>
<feature type="binding site" evidence="10">
    <location>
        <position position="199"/>
    </location>
    <ligand>
        <name>[4Fe-4S] cluster</name>
        <dbReference type="ChEBI" id="CHEBI:49883"/>
    </ligand>
</feature>
<proteinExistence type="inferred from homology"/>
<keyword evidence="6 10" id="KW-0408">Iron</keyword>
<dbReference type="GO" id="GO:0051539">
    <property type="term" value="F:4 iron, 4 sulfur cluster binding"/>
    <property type="evidence" value="ECO:0007669"/>
    <property type="project" value="UniProtKB-UniRule"/>
</dbReference>
<dbReference type="GO" id="GO:0006285">
    <property type="term" value="P:base-excision repair, AP site formation"/>
    <property type="evidence" value="ECO:0007669"/>
    <property type="project" value="TreeGrafter"/>
</dbReference>
<dbReference type="Proteomes" id="UP000179157">
    <property type="component" value="Unassembled WGS sequence"/>
</dbReference>
<dbReference type="InterPro" id="IPR004035">
    <property type="entry name" value="Endouclease-III_FeS-bd_BS"/>
</dbReference>
<evidence type="ECO:0000256" key="10">
    <source>
        <dbReference type="HAMAP-Rule" id="MF_00942"/>
    </source>
</evidence>
<dbReference type="PROSITE" id="PS01155">
    <property type="entry name" value="ENDONUCLEASE_III_2"/>
    <property type="match status" value="1"/>
</dbReference>
<dbReference type="PANTHER" id="PTHR10359:SF18">
    <property type="entry name" value="ENDONUCLEASE III"/>
    <property type="match status" value="1"/>
</dbReference>
<dbReference type="InterPro" id="IPR004036">
    <property type="entry name" value="Endonuclease-III-like_CS2"/>
</dbReference>
<keyword evidence="4 10" id="KW-0227">DNA damage</keyword>
<evidence type="ECO:0000313" key="13">
    <source>
        <dbReference type="Proteomes" id="UP000179157"/>
    </source>
</evidence>
<keyword evidence="10" id="KW-0238">DNA-binding</keyword>
<protein>
    <recommendedName>
        <fullName evidence="10">Endonuclease III</fullName>
        <ecNumber evidence="10">4.2.99.18</ecNumber>
    </recommendedName>
    <alternativeName>
        <fullName evidence="10">DNA-(apurinic or apyrimidinic site) lyase</fullName>
    </alternativeName>
</protein>
<dbReference type="Gene3D" id="1.10.1670.10">
    <property type="entry name" value="Helix-hairpin-Helix base-excision DNA repair enzymes (C-terminal)"/>
    <property type="match status" value="1"/>
</dbReference>
<evidence type="ECO:0000259" key="11">
    <source>
        <dbReference type="SMART" id="SM00478"/>
    </source>
</evidence>
<keyword evidence="2 10" id="KW-0004">4Fe-4S</keyword>
<comment type="similarity">
    <text evidence="1 10">Belongs to the Nth/MutY family.</text>
</comment>
<feature type="domain" description="HhH-GPD" evidence="11">
    <location>
        <begin position="42"/>
        <end position="190"/>
    </location>
</feature>
<comment type="function">
    <text evidence="10">DNA repair enzyme that has both DNA N-glycosylase activity and AP-lyase activity. The DNA N-glycosylase activity releases various damaged pyrimidines from DNA by cleaving the N-glycosidic bond, leaving an AP (apurinic/apyrimidinic) site. The AP-lyase activity cleaves the phosphodiester bond 3' to the AP site by a beta-elimination, leaving a 3'-terminal unsaturated sugar and a product with a terminal 5'-phosphate.</text>
</comment>